<dbReference type="Gene3D" id="6.20.450.20">
    <property type="match status" value="1"/>
</dbReference>
<dbReference type="InterPro" id="IPR048851">
    <property type="entry name" value="PaaA2_dom"/>
</dbReference>
<keyword evidence="3" id="KW-1185">Reference proteome</keyword>
<organism evidence="2 3">
    <name type="scientific">Massilia violaceinigra</name>
    <dbReference type="NCBI Taxonomy" id="2045208"/>
    <lineage>
        <taxon>Bacteria</taxon>
        <taxon>Pseudomonadati</taxon>
        <taxon>Pseudomonadota</taxon>
        <taxon>Betaproteobacteria</taxon>
        <taxon>Burkholderiales</taxon>
        <taxon>Oxalobacteraceae</taxon>
        <taxon>Telluria group</taxon>
        <taxon>Massilia</taxon>
    </lineage>
</organism>
<reference evidence="2 3" key="1">
    <citation type="submission" date="2020-10" db="EMBL/GenBank/DDBJ databases">
        <title>Genome analysis of Massilia species.</title>
        <authorList>
            <person name="Jung D.-H."/>
        </authorList>
    </citation>
    <scope>NUCLEOTIDE SEQUENCE [LARGE SCALE GENOMIC DNA]</scope>
    <source>
        <strain evidence="3">sipir</strain>
    </source>
</reference>
<feature type="domain" description="Stability determinant" evidence="1">
    <location>
        <begin position="104"/>
        <end position="132"/>
    </location>
</feature>
<evidence type="ECO:0000313" key="2">
    <source>
        <dbReference type="EMBL" id="UOD29889.1"/>
    </source>
</evidence>
<gene>
    <name evidence="2" type="ORF">INH39_31755</name>
</gene>
<proteinExistence type="predicted"/>
<evidence type="ECO:0000313" key="3">
    <source>
        <dbReference type="Proteomes" id="UP000831532"/>
    </source>
</evidence>
<dbReference type="Proteomes" id="UP000831532">
    <property type="component" value="Chromosome"/>
</dbReference>
<dbReference type="Pfam" id="PF21217">
    <property type="entry name" value="PaaA2"/>
    <property type="match status" value="1"/>
</dbReference>
<protein>
    <recommendedName>
        <fullName evidence="1">Stability determinant domain-containing protein</fullName>
    </recommendedName>
</protein>
<sequence>MTQETIDHATLFMLVGTKSVRRARIVGQPGGWGIVIKQGTTEHVLTTQRSKEIRLFRKFETLVGYLKSVGIVHFDVDAANWNADALTTRQRPDTSVAMKQAHEAAAYDKWLRAEVQEAINDTSPTIPHDEVMRSVRAAIKAVRSKRVPA</sequence>
<accession>A0ABY4A7B2</accession>
<dbReference type="EMBL" id="CP063361">
    <property type="protein sequence ID" value="UOD29889.1"/>
    <property type="molecule type" value="Genomic_DNA"/>
</dbReference>
<name>A0ABY4A7B2_9BURK</name>
<evidence type="ECO:0000259" key="1">
    <source>
        <dbReference type="Pfam" id="PF21217"/>
    </source>
</evidence>
<dbReference type="RefSeq" id="WP_243491148.1">
    <property type="nucleotide sequence ID" value="NZ_CP063361.1"/>
</dbReference>